<feature type="region of interest" description="Disordered" evidence="1">
    <location>
        <begin position="76"/>
        <end position="180"/>
    </location>
</feature>
<dbReference type="EMBL" id="ATCN01001089">
    <property type="protein sequence ID" value="EPR78019.1"/>
    <property type="molecule type" value="Genomic_DNA"/>
</dbReference>
<evidence type="ECO:0000313" key="2">
    <source>
        <dbReference type="EMBL" id="EPR78019.1"/>
    </source>
</evidence>
<sequence length="180" mass="20202">MKNENLFSQIDANYTLIKRPDGKYEASNINGRILVLSDEIHYSYASIASYLDGTSDSIPLNAIEKVPLSTLYKREYNPHVPTPTEESTKEKGSDFPSFYKPNGSKDLFPDAEVHENFFQVNPPQDIQPSPNYFDPNKQEDDENKGTPPGAKFIPFGPNKRSGDPDPDNLSKPNGNNNETF</sequence>
<reference evidence="3" key="1">
    <citation type="journal article" date="2013" name="PLoS Genet.">
        <title>The genome of Spraguea lophii and the basis of host-microsporidian interactions.</title>
        <authorList>
            <person name="Campbell S.E."/>
            <person name="Williams T.A."/>
            <person name="Yousuf A."/>
            <person name="Soanes D.M."/>
            <person name="Paszkiewicz K.H."/>
            <person name="Williams B.A.P."/>
        </authorList>
    </citation>
    <scope>NUCLEOTIDE SEQUENCE [LARGE SCALE GENOMIC DNA]</scope>
    <source>
        <strain evidence="3">42_110</strain>
    </source>
</reference>
<keyword evidence="3" id="KW-1185">Reference proteome</keyword>
<proteinExistence type="predicted"/>
<dbReference type="InParanoid" id="S7XG46"/>
<evidence type="ECO:0000256" key="1">
    <source>
        <dbReference type="SAM" id="MobiDB-lite"/>
    </source>
</evidence>
<organism evidence="2 3">
    <name type="scientific">Spraguea lophii (strain 42_110)</name>
    <name type="common">Microsporidian parasite</name>
    <dbReference type="NCBI Taxonomy" id="1358809"/>
    <lineage>
        <taxon>Eukaryota</taxon>
        <taxon>Fungi</taxon>
        <taxon>Fungi incertae sedis</taxon>
        <taxon>Microsporidia</taxon>
        <taxon>Spragueidae</taxon>
        <taxon>Spraguea</taxon>
    </lineage>
</organism>
<feature type="compositionally biased region" description="Polar residues" evidence="1">
    <location>
        <begin position="170"/>
        <end position="180"/>
    </location>
</feature>
<feature type="compositionally biased region" description="Polar residues" evidence="1">
    <location>
        <begin position="118"/>
        <end position="130"/>
    </location>
</feature>
<gene>
    <name evidence="2" type="ORF">SLOPH_553</name>
</gene>
<dbReference type="VEuPathDB" id="MicrosporidiaDB:SLOPH_553"/>
<dbReference type="HOGENOM" id="CLU_1497174_0_0_1"/>
<evidence type="ECO:0000313" key="3">
    <source>
        <dbReference type="Proteomes" id="UP000014978"/>
    </source>
</evidence>
<dbReference type="Proteomes" id="UP000014978">
    <property type="component" value="Unassembled WGS sequence"/>
</dbReference>
<name>S7XG46_SPRLO</name>
<dbReference type="AlphaFoldDB" id="S7XG46"/>
<protein>
    <submittedName>
        <fullName evidence="2">Uncharacterized protein</fullName>
    </submittedName>
</protein>
<accession>S7XG46</accession>
<comment type="caution">
    <text evidence="2">The sequence shown here is derived from an EMBL/GenBank/DDBJ whole genome shotgun (WGS) entry which is preliminary data.</text>
</comment>